<feature type="binding site" evidence="11">
    <location>
        <position position="258"/>
    </location>
    <ligand>
        <name>L-histidine</name>
        <dbReference type="ChEBI" id="CHEBI:57595"/>
    </ligand>
</feature>
<dbReference type="EMBL" id="SNYW01000012">
    <property type="protein sequence ID" value="TDQ78764.1"/>
    <property type="molecule type" value="Genomic_DNA"/>
</dbReference>
<reference evidence="13 14" key="1">
    <citation type="submission" date="2019-03" db="EMBL/GenBank/DDBJ databases">
        <title>Genomic Encyclopedia of Type Strains, Phase III (KMG-III): the genomes of soil and plant-associated and newly described type strains.</title>
        <authorList>
            <person name="Whitman W."/>
        </authorList>
    </citation>
    <scope>NUCLEOTIDE SEQUENCE [LARGE SCALE GENOMIC DNA]</scope>
    <source>
        <strain evidence="13 14">CGMCC 1.7660</strain>
    </source>
</reference>
<feature type="binding site" evidence="11">
    <location>
        <position position="130"/>
    </location>
    <ligand>
        <name>L-histidine</name>
        <dbReference type="ChEBI" id="CHEBI:57595"/>
    </ligand>
</feature>
<sequence>MSGLQPVRGTHDLLPEDMRRHRHVMETARRAALCFGYQEVATPIFEFTEVFKRTLGDTSDVVTKEMYTFTDKGGETVTLRPENTAGVARALISEGLTQHLPLKYFYAGPMFRYERPQKGRLRQFHQTGIELLGVKEPGGDIEVIATGVEFLRRLGAWDRCELELNTLGDTASRQAYRKVLVEYLNSFRDRLSKDSQERLEKNPMRVLDSKDEGDQKIVANAPLSSEYLTDEARDFFAAVREGLDLLGISYTINQRLVRGLDYYCHTCFEITCADLGAQKTVLGGGRYDGLVSLMGGPETPGVGWASGVERCAMVLQQELPAPRPIAIVPMGAAAERRALQIADELRRQDFLVDLGFTGNMGKRMKRANKVSAIAAVILGDDELARGEAAVKLLDSGEQKNVPLGDLAATLAPCR</sequence>
<dbReference type="Gene3D" id="3.40.50.800">
    <property type="entry name" value="Anticodon-binding domain"/>
    <property type="match status" value="1"/>
</dbReference>
<evidence type="ECO:0000256" key="6">
    <source>
        <dbReference type="ARBA" id="ARBA00022840"/>
    </source>
</evidence>
<keyword evidence="6 10" id="KW-0067">ATP-binding</keyword>
<dbReference type="AlphaFoldDB" id="A0A4R6WJB9"/>
<keyword evidence="4 10" id="KW-0436">Ligase</keyword>
<dbReference type="CDD" id="cd00859">
    <property type="entry name" value="HisRS_anticodon"/>
    <property type="match status" value="1"/>
</dbReference>
<dbReference type="InterPro" id="IPR036621">
    <property type="entry name" value="Anticodon-bd_dom_sf"/>
</dbReference>
<dbReference type="InterPro" id="IPR015807">
    <property type="entry name" value="His-tRNA-ligase"/>
</dbReference>
<accession>A0A4R6WJB9</accession>
<keyword evidence="3 10" id="KW-0963">Cytoplasm</keyword>
<keyword evidence="7 10" id="KW-0648">Protein biosynthesis</keyword>
<dbReference type="NCBIfam" id="TIGR00442">
    <property type="entry name" value="hisS"/>
    <property type="match status" value="1"/>
</dbReference>
<evidence type="ECO:0000256" key="3">
    <source>
        <dbReference type="ARBA" id="ARBA00022490"/>
    </source>
</evidence>
<evidence type="ECO:0000256" key="10">
    <source>
        <dbReference type="HAMAP-Rule" id="MF_00127"/>
    </source>
</evidence>
<evidence type="ECO:0000256" key="11">
    <source>
        <dbReference type="PIRSR" id="PIRSR001549-1"/>
    </source>
</evidence>
<dbReference type="PIRSF" id="PIRSF001549">
    <property type="entry name" value="His-tRNA_synth"/>
    <property type="match status" value="1"/>
</dbReference>
<evidence type="ECO:0000256" key="1">
    <source>
        <dbReference type="ARBA" id="ARBA00008226"/>
    </source>
</evidence>
<dbReference type="InterPro" id="IPR033656">
    <property type="entry name" value="HisRS_anticodon"/>
</dbReference>
<proteinExistence type="inferred from homology"/>
<organism evidence="13 14">
    <name type="scientific">Dongia mobilis</name>
    <dbReference type="NCBI Taxonomy" id="578943"/>
    <lineage>
        <taxon>Bacteria</taxon>
        <taxon>Pseudomonadati</taxon>
        <taxon>Pseudomonadota</taxon>
        <taxon>Alphaproteobacteria</taxon>
        <taxon>Rhodospirillales</taxon>
        <taxon>Dongiaceae</taxon>
        <taxon>Dongia</taxon>
    </lineage>
</organism>
<comment type="subunit">
    <text evidence="2 10">Homodimer.</text>
</comment>
<evidence type="ECO:0000256" key="2">
    <source>
        <dbReference type="ARBA" id="ARBA00011738"/>
    </source>
</evidence>
<dbReference type="InterPro" id="IPR004154">
    <property type="entry name" value="Anticodon-bd"/>
</dbReference>
<dbReference type="GO" id="GO:0004821">
    <property type="term" value="F:histidine-tRNA ligase activity"/>
    <property type="evidence" value="ECO:0007669"/>
    <property type="project" value="UniProtKB-UniRule"/>
</dbReference>
<dbReference type="Gene3D" id="3.30.930.10">
    <property type="entry name" value="Bira Bifunctional Protein, Domain 2"/>
    <property type="match status" value="1"/>
</dbReference>
<keyword evidence="8 10" id="KW-0030">Aminoacyl-tRNA synthetase</keyword>
<dbReference type="Proteomes" id="UP000295783">
    <property type="component" value="Unassembled WGS sequence"/>
</dbReference>
<evidence type="ECO:0000313" key="13">
    <source>
        <dbReference type="EMBL" id="TDQ78764.1"/>
    </source>
</evidence>
<dbReference type="OrthoDB" id="9800814at2"/>
<evidence type="ECO:0000256" key="8">
    <source>
        <dbReference type="ARBA" id="ARBA00023146"/>
    </source>
</evidence>
<dbReference type="InterPro" id="IPR006195">
    <property type="entry name" value="aa-tRNA-synth_II"/>
</dbReference>
<dbReference type="InterPro" id="IPR045864">
    <property type="entry name" value="aa-tRNA-synth_II/BPL/LPL"/>
</dbReference>
<dbReference type="GO" id="GO:0006427">
    <property type="term" value="P:histidyl-tRNA aminoacylation"/>
    <property type="evidence" value="ECO:0007669"/>
    <property type="project" value="UniProtKB-UniRule"/>
</dbReference>
<comment type="subcellular location">
    <subcellularLocation>
        <location evidence="10">Cytoplasm</location>
    </subcellularLocation>
</comment>
<dbReference type="SUPFAM" id="SSF52954">
    <property type="entry name" value="Class II aaRS ABD-related"/>
    <property type="match status" value="1"/>
</dbReference>
<dbReference type="PANTHER" id="PTHR43707">
    <property type="entry name" value="HISTIDYL-TRNA SYNTHETASE"/>
    <property type="match status" value="1"/>
</dbReference>
<dbReference type="GO" id="GO:0005737">
    <property type="term" value="C:cytoplasm"/>
    <property type="evidence" value="ECO:0007669"/>
    <property type="project" value="UniProtKB-SubCell"/>
</dbReference>
<dbReference type="Pfam" id="PF13393">
    <property type="entry name" value="tRNA-synt_His"/>
    <property type="match status" value="1"/>
</dbReference>
<feature type="domain" description="Aminoacyl-transfer RNA synthetases class-II family profile" evidence="12">
    <location>
        <begin position="8"/>
        <end position="329"/>
    </location>
</feature>
<dbReference type="InterPro" id="IPR004516">
    <property type="entry name" value="HisRS/HisZ"/>
</dbReference>
<dbReference type="HAMAP" id="MF_00127">
    <property type="entry name" value="His_tRNA_synth"/>
    <property type="match status" value="1"/>
</dbReference>
<gene>
    <name evidence="10" type="primary">hisS</name>
    <name evidence="13" type="ORF">A8950_3224</name>
</gene>
<dbReference type="SUPFAM" id="SSF55681">
    <property type="entry name" value="Class II aaRS and biotin synthetases"/>
    <property type="match status" value="1"/>
</dbReference>
<dbReference type="InterPro" id="IPR041715">
    <property type="entry name" value="HisRS-like_core"/>
</dbReference>
<feature type="binding site" evidence="11">
    <location>
        <begin position="82"/>
        <end position="84"/>
    </location>
    <ligand>
        <name>L-histidine</name>
        <dbReference type="ChEBI" id="CHEBI:57595"/>
    </ligand>
</feature>
<dbReference type="CDD" id="cd00773">
    <property type="entry name" value="HisRS-like_core"/>
    <property type="match status" value="1"/>
</dbReference>
<comment type="catalytic activity">
    <reaction evidence="9 10">
        <text>tRNA(His) + L-histidine + ATP = L-histidyl-tRNA(His) + AMP + diphosphate + H(+)</text>
        <dbReference type="Rhea" id="RHEA:17313"/>
        <dbReference type="Rhea" id="RHEA-COMP:9665"/>
        <dbReference type="Rhea" id="RHEA-COMP:9689"/>
        <dbReference type="ChEBI" id="CHEBI:15378"/>
        <dbReference type="ChEBI" id="CHEBI:30616"/>
        <dbReference type="ChEBI" id="CHEBI:33019"/>
        <dbReference type="ChEBI" id="CHEBI:57595"/>
        <dbReference type="ChEBI" id="CHEBI:78442"/>
        <dbReference type="ChEBI" id="CHEBI:78527"/>
        <dbReference type="ChEBI" id="CHEBI:456215"/>
        <dbReference type="EC" id="6.1.1.21"/>
    </reaction>
</comment>
<evidence type="ECO:0000259" key="12">
    <source>
        <dbReference type="PROSITE" id="PS50862"/>
    </source>
</evidence>
<comment type="similarity">
    <text evidence="1 10">Belongs to the class-II aminoacyl-tRNA synthetase family.</text>
</comment>
<evidence type="ECO:0000256" key="5">
    <source>
        <dbReference type="ARBA" id="ARBA00022741"/>
    </source>
</evidence>
<feature type="binding site" evidence="11">
    <location>
        <begin position="262"/>
        <end position="263"/>
    </location>
    <ligand>
        <name>L-histidine</name>
        <dbReference type="ChEBI" id="CHEBI:57595"/>
    </ligand>
</feature>
<feature type="binding site" evidence="11">
    <location>
        <position position="126"/>
    </location>
    <ligand>
        <name>L-histidine</name>
        <dbReference type="ChEBI" id="CHEBI:57595"/>
    </ligand>
</feature>
<comment type="caution">
    <text evidence="13">The sequence shown here is derived from an EMBL/GenBank/DDBJ whole genome shotgun (WGS) entry which is preliminary data.</text>
</comment>
<keyword evidence="5 10" id="KW-0547">Nucleotide-binding</keyword>
<dbReference type="PROSITE" id="PS50862">
    <property type="entry name" value="AA_TRNA_LIGASE_II"/>
    <property type="match status" value="1"/>
</dbReference>
<keyword evidence="14" id="KW-1185">Reference proteome</keyword>
<dbReference type="EC" id="6.1.1.21" evidence="10"/>
<protein>
    <recommendedName>
        <fullName evidence="10">Histidine--tRNA ligase</fullName>
        <ecNumber evidence="10">6.1.1.21</ecNumber>
    </recommendedName>
    <alternativeName>
        <fullName evidence="10">Histidyl-tRNA synthetase</fullName>
        <shortName evidence="10">HisRS</shortName>
    </alternativeName>
</protein>
<feature type="binding site" evidence="11">
    <location>
        <position position="112"/>
    </location>
    <ligand>
        <name>L-histidine</name>
        <dbReference type="ChEBI" id="CHEBI:57595"/>
    </ligand>
</feature>
<dbReference type="RefSeq" id="WP_133614681.1">
    <property type="nucleotide sequence ID" value="NZ_SNYW01000012.1"/>
</dbReference>
<name>A0A4R6WJB9_9PROT</name>
<dbReference type="GO" id="GO:0005524">
    <property type="term" value="F:ATP binding"/>
    <property type="evidence" value="ECO:0007669"/>
    <property type="project" value="UniProtKB-UniRule"/>
</dbReference>
<dbReference type="Pfam" id="PF03129">
    <property type="entry name" value="HGTP_anticodon"/>
    <property type="match status" value="1"/>
</dbReference>
<dbReference type="PANTHER" id="PTHR43707:SF1">
    <property type="entry name" value="HISTIDINE--TRNA LIGASE, MITOCHONDRIAL-RELATED"/>
    <property type="match status" value="1"/>
</dbReference>
<evidence type="ECO:0000256" key="7">
    <source>
        <dbReference type="ARBA" id="ARBA00022917"/>
    </source>
</evidence>
<evidence type="ECO:0000256" key="4">
    <source>
        <dbReference type="ARBA" id="ARBA00022598"/>
    </source>
</evidence>
<evidence type="ECO:0000256" key="9">
    <source>
        <dbReference type="ARBA" id="ARBA00047639"/>
    </source>
</evidence>
<evidence type="ECO:0000313" key="14">
    <source>
        <dbReference type="Proteomes" id="UP000295783"/>
    </source>
</evidence>